<gene>
    <name evidence="2" type="ORF">LTRI10_LOCUS22417</name>
</gene>
<feature type="compositionally biased region" description="Basic and acidic residues" evidence="1">
    <location>
        <begin position="63"/>
        <end position="73"/>
    </location>
</feature>
<evidence type="ECO:0000313" key="2">
    <source>
        <dbReference type="EMBL" id="CAL1381010.1"/>
    </source>
</evidence>
<feature type="compositionally biased region" description="Basic and acidic residues" evidence="1">
    <location>
        <begin position="34"/>
        <end position="47"/>
    </location>
</feature>
<dbReference type="Proteomes" id="UP001497516">
    <property type="component" value="Chromosome 4"/>
</dbReference>
<keyword evidence="3" id="KW-1185">Reference proteome</keyword>
<feature type="region of interest" description="Disordered" evidence="1">
    <location>
        <begin position="1"/>
        <end position="73"/>
    </location>
</feature>
<protein>
    <submittedName>
        <fullName evidence="2">Uncharacterized protein</fullName>
    </submittedName>
</protein>
<organism evidence="2 3">
    <name type="scientific">Linum trigynum</name>
    <dbReference type="NCBI Taxonomy" id="586398"/>
    <lineage>
        <taxon>Eukaryota</taxon>
        <taxon>Viridiplantae</taxon>
        <taxon>Streptophyta</taxon>
        <taxon>Embryophyta</taxon>
        <taxon>Tracheophyta</taxon>
        <taxon>Spermatophyta</taxon>
        <taxon>Magnoliopsida</taxon>
        <taxon>eudicotyledons</taxon>
        <taxon>Gunneridae</taxon>
        <taxon>Pentapetalae</taxon>
        <taxon>rosids</taxon>
        <taxon>fabids</taxon>
        <taxon>Malpighiales</taxon>
        <taxon>Linaceae</taxon>
        <taxon>Linum</taxon>
    </lineage>
</organism>
<dbReference type="AlphaFoldDB" id="A0AAV2E629"/>
<name>A0AAV2E629_9ROSI</name>
<sequence>MAMSSAVLVSGRKAEGEEEESSASSGETATTDTMGREQGRNRWKGEEGEPPPAVLNTAGDANNADREINPFFW</sequence>
<evidence type="ECO:0000256" key="1">
    <source>
        <dbReference type="SAM" id="MobiDB-lite"/>
    </source>
</evidence>
<evidence type="ECO:0000313" key="3">
    <source>
        <dbReference type="Proteomes" id="UP001497516"/>
    </source>
</evidence>
<feature type="compositionally biased region" description="Low complexity" evidence="1">
    <location>
        <begin position="22"/>
        <end position="31"/>
    </location>
</feature>
<proteinExistence type="predicted"/>
<dbReference type="EMBL" id="OZ034817">
    <property type="protein sequence ID" value="CAL1381010.1"/>
    <property type="molecule type" value="Genomic_DNA"/>
</dbReference>
<accession>A0AAV2E629</accession>
<reference evidence="2 3" key="1">
    <citation type="submission" date="2024-04" db="EMBL/GenBank/DDBJ databases">
        <authorList>
            <person name="Fracassetti M."/>
        </authorList>
    </citation>
    <scope>NUCLEOTIDE SEQUENCE [LARGE SCALE GENOMIC DNA]</scope>
</reference>